<dbReference type="GO" id="GO:0043190">
    <property type="term" value="C:ATP-binding cassette (ABC) transporter complex"/>
    <property type="evidence" value="ECO:0007669"/>
    <property type="project" value="TreeGrafter"/>
</dbReference>
<dbReference type="Gene3D" id="3.40.50.300">
    <property type="entry name" value="P-loop containing nucleotide triphosphate hydrolases"/>
    <property type="match status" value="2"/>
</dbReference>
<dbReference type="SMART" id="SM00382">
    <property type="entry name" value="AAA"/>
    <property type="match status" value="2"/>
</dbReference>
<protein>
    <submittedName>
        <fullName evidence="15">Cobalt ABC transporter</fullName>
    </submittedName>
</protein>
<feature type="transmembrane region" description="Helical" evidence="13">
    <location>
        <begin position="802"/>
        <end position="821"/>
    </location>
</feature>
<dbReference type="FunFam" id="3.40.50.300:FF:000224">
    <property type="entry name" value="Energy-coupling factor transporter ATP-binding protein EcfA"/>
    <property type="match status" value="2"/>
</dbReference>
<keyword evidence="10 13" id="KW-1133">Transmembrane helix</keyword>
<evidence type="ECO:0000259" key="14">
    <source>
        <dbReference type="PROSITE" id="PS50893"/>
    </source>
</evidence>
<dbReference type="InterPro" id="IPR027417">
    <property type="entry name" value="P-loop_NTPase"/>
</dbReference>
<dbReference type="OrthoDB" id="501320at2"/>
<evidence type="ECO:0000256" key="2">
    <source>
        <dbReference type="ARBA" id="ARBA00004236"/>
    </source>
</evidence>
<feature type="compositionally biased region" description="Basic and acidic residues" evidence="12">
    <location>
        <begin position="483"/>
        <end position="495"/>
    </location>
</feature>
<dbReference type="RefSeq" id="WP_109056855.1">
    <property type="nucleotide sequence ID" value="NZ_QFFM01000009.1"/>
</dbReference>
<dbReference type="GO" id="GO:0005524">
    <property type="term" value="F:ATP binding"/>
    <property type="evidence" value="ECO:0007669"/>
    <property type="project" value="UniProtKB-KW"/>
</dbReference>
<gene>
    <name evidence="15" type="ORF">DF196_05370</name>
</gene>
<dbReference type="InterPro" id="IPR015856">
    <property type="entry name" value="ABC_transpr_CbiO/EcfA_su"/>
</dbReference>
<evidence type="ECO:0000256" key="12">
    <source>
        <dbReference type="SAM" id="MobiDB-lite"/>
    </source>
</evidence>
<dbReference type="AlphaFoldDB" id="A0A2U2NAA5"/>
<feature type="compositionally biased region" description="Low complexity" evidence="12">
    <location>
        <begin position="545"/>
        <end position="557"/>
    </location>
</feature>
<evidence type="ECO:0000256" key="9">
    <source>
        <dbReference type="ARBA" id="ARBA00022967"/>
    </source>
</evidence>
<feature type="region of interest" description="Disordered" evidence="12">
    <location>
        <begin position="483"/>
        <end position="574"/>
    </location>
</feature>
<dbReference type="InterPro" id="IPR003439">
    <property type="entry name" value="ABC_transporter-like_ATP-bd"/>
</dbReference>
<feature type="compositionally biased region" description="Low complexity" evidence="12">
    <location>
        <begin position="258"/>
        <end position="279"/>
    </location>
</feature>
<evidence type="ECO:0000256" key="6">
    <source>
        <dbReference type="ARBA" id="ARBA00022692"/>
    </source>
</evidence>
<keyword evidence="9" id="KW-1278">Translocase</keyword>
<dbReference type="InterPro" id="IPR050095">
    <property type="entry name" value="ECF_ABC_transporter_ATP-bd"/>
</dbReference>
<keyword evidence="4" id="KW-0813">Transport</keyword>
<dbReference type="InterPro" id="IPR003593">
    <property type="entry name" value="AAA+_ATPase"/>
</dbReference>
<keyword evidence="7" id="KW-0547">Nucleotide-binding</keyword>
<dbReference type="Pfam" id="PF00005">
    <property type="entry name" value="ABC_tran"/>
    <property type="match status" value="2"/>
</dbReference>
<dbReference type="PANTHER" id="PTHR43553">
    <property type="entry name" value="HEAVY METAL TRANSPORTER"/>
    <property type="match status" value="1"/>
</dbReference>
<feature type="transmembrane region" description="Helical" evidence="13">
    <location>
        <begin position="666"/>
        <end position="687"/>
    </location>
</feature>
<comment type="subcellular location">
    <subcellularLocation>
        <location evidence="2">Cell membrane</location>
    </subcellularLocation>
    <subcellularLocation>
        <location evidence="1">Membrane</location>
        <topology evidence="1">Multi-pass membrane protein</topology>
    </subcellularLocation>
</comment>
<name>A0A2U2NAA5_9BIFI</name>
<evidence type="ECO:0000313" key="15">
    <source>
        <dbReference type="EMBL" id="PWG66081.1"/>
    </source>
</evidence>
<dbReference type="CDD" id="cd16914">
    <property type="entry name" value="EcfT"/>
    <property type="match status" value="1"/>
</dbReference>
<dbReference type="NCBIfam" id="NF010167">
    <property type="entry name" value="PRK13648.1"/>
    <property type="match status" value="2"/>
</dbReference>
<dbReference type="PROSITE" id="PS00211">
    <property type="entry name" value="ABC_TRANSPORTER_1"/>
    <property type="match status" value="1"/>
</dbReference>
<evidence type="ECO:0000256" key="7">
    <source>
        <dbReference type="ARBA" id="ARBA00022741"/>
    </source>
</evidence>
<comment type="similarity">
    <text evidence="3">Belongs to the ABC transporter superfamily.</text>
</comment>
<reference evidence="15 16" key="1">
    <citation type="journal article" date="2018" name="Int. J. Syst. Evol. Microbiol.">
        <title>Bifidobacterium callitrichidarum sp. nov. from the faeces of the emperor tamarin (Saguinus imperator).</title>
        <authorList>
            <person name="Modesto M."/>
            <person name="Michelini S."/>
            <person name="Sansosti M.C."/>
            <person name="De Filippo C."/>
            <person name="Cavalieri D."/>
            <person name="Qvirist L."/>
            <person name="Andlid T."/>
            <person name="Spiezio C."/>
            <person name="Sandri C."/>
            <person name="Pascarelli S."/>
            <person name="Sgorbati B."/>
            <person name="Mattarelli P."/>
        </authorList>
    </citation>
    <scope>NUCLEOTIDE SEQUENCE [LARGE SCALE GENOMIC DNA]</scope>
    <source>
        <strain evidence="15 16">TRI 5</strain>
    </source>
</reference>
<feature type="transmembrane region" description="Helical" evidence="13">
    <location>
        <begin position="625"/>
        <end position="646"/>
    </location>
</feature>
<dbReference type="InterPro" id="IPR017871">
    <property type="entry name" value="ABC_transporter-like_CS"/>
</dbReference>
<dbReference type="GO" id="GO:0016887">
    <property type="term" value="F:ATP hydrolysis activity"/>
    <property type="evidence" value="ECO:0007669"/>
    <property type="project" value="InterPro"/>
</dbReference>
<comment type="caution">
    <text evidence="15">The sequence shown here is derived from an EMBL/GenBank/DDBJ whole genome shotgun (WGS) entry which is preliminary data.</text>
</comment>
<feature type="region of interest" description="Disordered" evidence="12">
    <location>
        <begin position="243"/>
        <end position="279"/>
    </location>
</feature>
<evidence type="ECO:0000256" key="1">
    <source>
        <dbReference type="ARBA" id="ARBA00004141"/>
    </source>
</evidence>
<feature type="compositionally biased region" description="Polar residues" evidence="12">
    <location>
        <begin position="501"/>
        <end position="512"/>
    </location>
</feature>
<dbReference type="GO" id="GO:0042626">
    <property type="term" value="F:ATPase-coupled transmembrane transporter activity"/>
    <property type="evidence" value="ECO:0007669"/>
    <property type="project" value="TreeGrafter"/>
</dbReference>
<dbReference type="EMBL" id="QFFM01000009">
    <property type="protein sequence ID" value="PWG66081.1"/>
    <property type="molecule type" value="Genomic_DNA"/>
</dbReference>
<keyword evidence="8" id="KW-0067">ATP-binding</keyword>
<evidence type="ECO:0000256" key="3">
    <source>
        <dbReference type="ARBA" id="ARBA00005417"/>
    </source>
</evidence>
<dbReference type="SUPFAM" id="SSF52540">
    <property type="entry name" value="P-loop containing nucleoside triphosphate hydrolases"/>
    <property type="match status" value="2"/>
</dbReference>
<dbReference type="Proteomes" id="UP000245876">
    <property type="component" value="Unassembled WGS sequence"/>
</dbReference>
<dbReference type="InterPro" id="IPR003339">
    <property type="entry name" value="ABC/ECF_trnsptr_transmembrane"/>
</dbReference>
<keyword evidence="5" id="KW-1003">Cell membrane</keyword>
<evidence type="ECO:0000313" key="16">
    <source>
        <dbReference type="Proteomes" id="UP000245876"/>
    </source>
</evidence>
<keyword evidence="16" id="KW-1185">Reference proteome</keyword>
<organism evidence="15 16">
    <name type="scientific">Bifidobacterium callitrichidarum</name>
    <dbReference type="NCBI Taxonomy" id="2052941"/>
    <lineage>
        <taxon>Bacteria</taxon>
        <taxon>Bacillati</taxon>
        <taxon>Actinomycetota</taxon>
        <taxon>Actinomycetes</taxon>
        <taxon>Bifidobacteriales</taxon>
        <taxon>Bifidobacteriaceae</taxon>
        <taxon>Bifidobacterium</taxon>
    </lineage>
</organism>
<evidence type="ECO:0000256" key="5">
    <source>
        <dbReference type="ARBA" id="ARBA00022475"/>
    </source>
</evidence>
<dbReference type="CDD" id="cd03225">
    <property type="entry name" value="ABC_cobalt_CbiO_domain1"/>
    <property type="match status" value="2"/>
</dbReference>
<keyword evidence="6 13" id="KW-0812">Transmembrane</keyword>
<evidence type="ECO:0000256" key="10">
    <source>
        <dbReference type="ARBA" id="ARBA00022989"/>
    </source>
</evidence>
<evidence type="ECO:0000256" key="8">
    <source>
        <dbReference type="ARBA" id="ARBA00022840"/>
    </source>
</evidence>
<proteinExistence type="inferred from homology"/>
<evidence type="ECO:0000256" key="4">
    <source>
        <dbReference type="ARBA" id="ARBA00022448"/>
    </source>
</evidence>
<feature type="domain" description="ABC transporter" evidence="14">
    <location>
        <begin position="284"/>
        <end position="524"/>
    </location>
</feature>
<dbReference type="PROSITE" id="PS50893">
    <property type="entry name" value="ABC_TRANSPORTER_2"/>
    <property type="match status" value="2"/>
</dbReference>
<sequence length="822" mass="87743">MTDSHSPAIAADLCHIRFSYDHGSTWALDDVSLTIHAGERVCLVGPNGSGKSTLARLIAGLTAPDAGEVTLLGHRVFTDDGPNAAEYRAARRGIGVVFQNPEDQLVTTVLEDDVAFGPENLGLDRETIGKRIQQSLDAVDLANVRRADPTRMSGGQQQRAAIAGMLAMNPSMLVLDEPTAMLDETARAEVMRVLDALQKRGTTIVHVTHHADETLHADRVIHMQSARIIEDAPGNAIAQCPETAESSAVSDPHHGNHPAASLPLLSDLSNPSTSATDAATPPAIRVSHLTYRYAGAEQSVINDLSFSIQRGKTVALMGSNGSGKSTLVRLLCALAKPDSGRIEVAGIPVARPKPANRKQLAELRRHVGYVMQHPEHQLFAETVAEDVAYGPRNQGLSETEVGERVREALSLLHIEHLADRSPFDLSGGQQRLTAIAGVVACRPDVLVMDEPTASLDVHAKARIHELLQTLRNRGVTMLISPHDRAEAETLSDRVVRMPSAAETSQPDGTRSDSMPMDVTPVTPVDIPRPALGDSPADRSTGGRGPAPSGTAASASTRKQPTSAPAVDSVRDRRSPIHRLDPRVKMVGFLAAMFTMFAVNTPAQLALGATLTLAVMLAARLNPVRVLATIHPILALLALMSLCNLVVVRTGTPLLAWGPLSITDDGVMIAVLYTCRFALVIIMGAMFLMTTTPTAMTDAFEALLRPFSRFGLHTQEIALVMSLALRFIPTLTGETRAIIDAQAARGGSIETGSLGQRVKAMSAIIVPVFAGTLRHADNLSLALDARCYEEGISRTHWRVFAPAARDAVFAVAVIAYIAAIVVL</sequence>
<evidence type="ECO:0000256" key="13">
    <source>
        <dbReference type="SAM" id="Phobius"/>
    </source>
</evidence>
<keyword evidence="11 13" id="KW-0472">Membrane</keyword>
<accession>A0A2U2NAA5</accession>
<feature type="domain" description="ABC transporter" evidence="14">
    <location>
        <begin position="11"/>
        <end position="250"/>
    </location>
</feature>
<feature type="transmembrane region" description="Helical" evidence="13">
    <location>
        <begin position="585"/>
        <end position="618"/>
    </location>
</feature>
<dbReference type="Pfam" id="PF02361">
    <property type="entry name" value="CbiQ"/>
    <property type="match status" value="1"/>
</dbReference>
<evidence type="ECO:0000256" key="11">
    <source>
        <dbReference type="ARBA" id="ARBA00023136"/>
    </source>
</evidence>
<dbReference type="PANTHER" id="PTHR43553:SF24">
    <property type="entry name" value="ENERGY-COUPLING FACTOR TRANSPORTER ATP-BINDING PROTEIN ECFA1"/>
    <property type="match status" value="1"/>
</dbReference>